<sequence length="127" mass="13660">MAGDDDRLGRTMPLPDLSPEQRAAALEKAAAARKARAELRERLKSKGATVGDVLRQGETDEVIGKMRVSAVLESLPGVGKARAAKIMERLEISPTRRVRGLGANQRRALETEFGGEKVPAEQVSVEG</sequence>
<dbReference type="AlphaFoldDB" id="A0A1H3I504"/>
<gene>
    <name evidence="2" type="ORF">SAMN05660209_02403</name>
</gene>
<proteinExistence type="predicted"/>
<evidence type="ECO:0000313" key="2">
    <source>
        <dbReference type="EMBL" id="SDY22797.1"/>
    </source>
</evidence>
<name>A0A1H3I504_9ACTN</name>
<organism evidence="2 3">
    <name type="scientific">Geodermatophilus africanus</name>
    <dbReference type="NCBI Taxonomy" id="1137993"/>
    <lineage>
        <taxon>Bacteria</taxon>
        <taxon>Bacillati</taxon>
        <taxon>Actinomycetota</taxon>
        <taxon>Actinomycetes</taxon>
        <taxon>Geodermatophilales</taxon>
        <taxon>Geodermatophilaceae</taxon>
        <taxon>Geodermatophilus</taxon>
    </lineage>
</organism>
<dbReference type="GO" id="GO:0003676">
    <property type="term" value="F:nucleic acid binding"/>
    <property type="evidence" value="ECO:0007669"/>
    <property type="project" value="InterPro"/>
</dbReference>
<reference evidence="3" key="1">
    <citation type="submission" date="2016-10" db="EMBL/GenBank/DDBJ databases">
        <authorList>
            <person name="Varghese N."/>
            <person name="Submissions S."/>
        </authorList>
    </citation>
    <scope>NUCLEOTIDE SEQUENCE [LARGE SCALE GENOMIC DNA]</scope>
    <source>
        <strain evidence="3">DSM 45422</strain>
    </source>
</reference>
<dbReference type="EMBL" id="FNOT01000005">
    <property type="protein sequence ID" value="SDY22797.1"/>
    <property type="molecule type" value="Genomic_DNA"/>
</dbReference>
<dbReference type="InterPro" id="IPR055201">
    <property type="entry name" value="IHF-like_H2TH"/>
</dbReference>
<accession>A0A1H3I504</accession>
<dbReference type="SUPFAM" id="SSF46946">
    <property type="entry name" value="S13-like H2TH domain"/>
    <property type="match status" value="1"/>
</dbReference>
<dbReference type="Proteomes" id="UP000198921">
    <property type="component" value="Unassembled WGS sequence"/>
</dbReference>
<keyword evidence="3" id="KW-1185">Reference proteome</keyword>
<dbReference type="InterPro" id="IPR047806">
    <property type="entry name" value="IHF_actinobact"/>
</dbReference>
<dbReference type="STRING" id="1137993.SAMN05660209_02403"/>
<dbReference type="Gene3D" id="1.10.8.50">
    <property type="match status" value="1"/>
</dbReference>
<dbReference type="Pfam" id="PF22525">
    <property type="entry name" value="H2TH_5"/>
    <property type="match status" value="1"/>
</dbReference>
<protein>
    <recommendedName>
        <fullName evidence="1">Integration host factor-like helix-two turn-helix domain-containing protein</fullName>
    </recommendedName>
</protein>
<dbReference type="InterPro" id="IPR010979">
    <property type="entry name" value="Ribosomal_uS13-like_H2TH"/>
</dbReference>
<evidence type="ECO:0000313" key="3">
    <source>
        <dbReference type="Proteomes" id="UP000198921"/>
    </source>
</evidence>
<evidence type="ECO:0000259" key="1">
    <source>
        <dbReference type="Pfam" id="PF22525"/>
    </source>
</evidence>
<feature type="domain" description="Integration host factor-like helix-two turn-helix" evidence="1">
    <location>
        <begin position="43"/>
        <end position="113"/>
    </location>
</feature>
<dbReference type="NCBIfam" id="NF041260">
    <property type="entry name" value="actino_IHF"/>
    <property type="match status" value="1"/>
</dbReference>